<gene>
    <name evidence="1" type="ORF">T4C_8335</name>
</gene>
<sequence length="30" mass="3834">MFIHRQLFSFYKISREIRNFGRRISRDVFN</sequence>
<organism evidence="1 2">
    <name type="scientific">Trichinella pseudospiralis</name>
    <name type="common">Parasitic roundworm</name>
    <dbReference type="NCBI Taxonomy" id="6337"/>
    <lineage>
        <taxon>Eukaryota</taxon>
        <taxon>Metazoa</taxon>
        <taxon>Ecdysozoa</taxon>
        <taxon>Nematoda</taxon>
        <taxon>Enoplea</taxon>
        <taxon>Dorylaimia</taxon>
        <taxon>Trichinellida</taxon>
        <taxon>Trichinellidae</taxon>
        <taxon>Trichinella</taxon>
    </lineage>
</organism>
<dbReference type="Proteomes" id="UP000054826">
    <property type="component" value="Unassembled WGS sequence"/>
</dbReference>
<proteinExistence type="predicted"/>
<dbReference type="EMBL" id="JYDV01000508">
    <property type="protein sequence ID" value="KRZ16257.1"/>
    <property type="molecule type" value="Genomic_DNA"/>
</dbReference>
<reference evidence="1 2" key="1">
    <citation type="submission" date="2015-01" db="EMBL/GenBank/DDBJ databases">
        <title>Evolution of Trichinella species and genotypes.</title>
        <authorList>
            <person name="Korhonen P.K."/>
            <person name="Edoardo P."/>
            <person name="Giuseppe L.R."/>
            <person name="Gasser R.B."/>
        </authorList>
    </citation>
    <scope>NUCLEOTIDE SEQUENCE [LARGE SCALE GENOMIC DNA]</scope>
    <source>
        <strain evidence="1">ISS176</strain>
    </source>
</reference>
<evidence type="ECO:0000313" key="2">
    <source>
        <dbReference type="Proteomes" id="UP000054826"/>
    </source>
</evidence>
<comment type="caution">
    <text evidence="1">The sequence shown here is derived from an EMBL/GenBank/DDBJ whole genome shotgun (WGS) entry which is preliminary data.</text>
</comment>
<name>A0A0V1I0J7_TRIPS</name>
<accession>A0A0V1I0J7</accession>
<dbReference type="AlphaFoldDB" id="A0A0V1I0J7"/>
<evidence type="ECO:0000313" key="1">
    <source>
        <dbReference type="EMBL" id="KRZ16257.1"/>
    </source>
</evidence>
<protein>
    <submittedName>
        <fullName evidence="1">Uncharacterized protein</fullName>
    </submittedName>
</protein>